<dbReference type="Proteomes" id="UP000063964">
    <property type="component" value="Chromosome"/>
</dbReference>
<proteinExistence type="predicted"/>
<dbReference type="RefSeq" id="WP_066604310.1">
    <property type="nucleotide sequence ID" value="NZ_CP014230.1"/>
</dbReference>
<feature type="domain" description="Amidohydrolase-related" evidence="2">
    <location>
        <begin position="3"/>
        <end position="247"/>
    </location>
</feature>
<dbReference type="GO" id="GO:0016787">
    <property type="term" value="F:hydrolase activity"/>
    <property type="evidence" value="ECO:0007669"/>
    <property type="project" value="InterPro"/>
</dbReference>
<accession>A0A0X8JPK2</accession>
<protein>
    <recommendedName>
        <fullName evidence="2">Amidohydrolase-related domain-containing protein</fullName>
    </recommendedName>
</protein>
<dbReference type="STRING" id="888061.AXF15_05270"/>
<name>A0A0X8JPK2_9BACT</name>
<gene>
    <name evidence="3" type="ORF">AXF15_05270</name>
</gene>
<dbReference type="SUPFAM" id="SSF51556">
    <property type="entry name" value="Metallo-dependent hydrolases"/>
    <property type="match status" value="1"/>
</dbReference>
<organism evidence="3 4">
    <name type="scientific">Desulfomicrobium orale DSM 12838</name>
    <dbReference type="NCBI Taxonomy" id="888061"/>
    <lineage>
        <taxon>Bacteria</taxon>
        <taxon>Pseudomonadati</taxon>
        <taxon>Thermodesulfobacteriota</taxon>
        <taxon>Desulfovibrionia</taxon>
        <taxon>Desulfovibrionales</taxon>
        <taxon>Desulfomicrobiaceae</taxon>
        <taxon>Desulfomicrobium</taxon>
    </lineage>
</organism>
<dbReference type="EMBL" id="CP014230">
    <property type="protein sequence ID" value="AMD92580.1"/>
    <property type="molecule type" value="Genomic_DNA"/>
</dbReference>
<evidence type="ECO:0000313" key="4">
    <source>
        <dbReference type="Proteomes" id="UP000063964"/>
    </source>
</evidence>
<reference evidence="4" key="1">
    <citation type="submission" date="2016-02" db="EMBL/GenBank/DDBJ databases">
        <authorList>
            <person name="Holder M.E."/>
            <person name="Ajami N.J."/>
            <person name="Petrosino J.F."/>
        </authorList>
    </citation>
    <scope>NUCLEOTIDE SEQUENCE [LARGE SCALE GENOMIC DNA]</scope>
    <source>
        <strain evidence="4">DSM 12838</strain>
    </source>
</reference>
<sequence length="276" mass="31250">MSIDVHTHAFHPKVAGKVLEQLHRHYGLNPVGTGLLDDLKARLKRAGIERTILLSAATNALQVEVVNDWAIGLRADPMLEPFGSLHPAYAHWEKELQRLEAAGILGLKFHPDFQGFWMDDPRLGPMWETISDRFLILFHMGDRTAPEKNPSSARRLNWLRRNFPALRVVAAHLGGVFQWGHAIEHIVGQDVFLDTSSAIGMISDDDLHTILRRHPSDRLLFGSDYPLFDQSAELRRWQQRARVSDGWIQDLLDRGDLLLRDFAASREPARAAGDIT</sequence>
<keyword evidence="4" id="KW-1185">Reference proteome</keyword>
<dbReference type="OrthoDB" id="1407586at2"/>
<evidence type="ECO:0000259" key="2">
    <source>
        <dbReference type="Pfam" id="PF04909"/>
    </source>
</evidence>
<dbReference type="Pfam" id="PF04909">
    <property type="entry name" value="Amidohydro_2"/>
    <property type="match status" value="1"/>
</dbReference>
<dbReference type="Gene3D" id="3.20.20.140">
    <property type="entry name" value="Metal-dependent hydrolases"/>
    <property type="match status" value="1"/>
</dbReference>
<evidence type="ECO:0000256" key="1">
    <source>
        <dbReference type="ARBA" id="ARBA00023239"/>
    </source>
</evidence>
<dbReference type="GO" id="GO:0019748">
    <property type="term" value="P:secondary metabolic process"/>
    <property type="evidence" value="ECO:0007669"/>
    <property type="project" value="TreeGrafter"/>
</dbReference>
<dbReference type="PANTHER" id="PTHR21240:SF28">
    <property type="entry name" value="ISO-OROTATE DECARBOXYLASE (EUROFUNG)"/>
    <property type="match status" value="1"/>
</dbReference>
<dbReference type="InterPro" id="IPR032465">
    <property type="entry name" value="ACMSD"/>
</dbReference>
<dbReference type="InterPro" id="IPR032466">
    <property type="entry name" value="Metal_Hydrolase"/>
</dbReference>
<dbReference type="KEGG" id="doa:AXF15_05270"/>
<keyword evidence="1" id="KW-0456">Lyase</keyword>
<dbReference type="PANTHER" id="PTHR21240">
    <property type="entry name" value="2-AMINO-3-CARBOXYLMUCONATE-6-SEMIALDEHYDE DECARBOXYLASE"/>
    <property type="match status" value="1"/>
</dbReference>
<dbReference type="InterPro" id="IPR006680">
    <property type="entry name" value="Amidohydro-rel"/>
</dbReference>
<dbReference type="AlphaFoldDB" id="A0A0X8JPK2"/>
<evidence type="ECO:0000313" key="3">
    <source>
        <dbReference type="EMBL" id="AMD92580.1"/>
    </source>
</evidence>
<dbReference type="GO" id="GO:0016831">
    <property type="term" value="F:carboxy-lyase activity"/>
    <property type="evidence" value="ECO:0007669"/>
    <property type="project" value="InterPro"/>
</dbReference>
<dbReference type="GO" id="GO:0005737">
    <property type="term" value="C:cytoplasm"/>
    <property type="evidence" value="ECO:0007669"/>
    <property type="project" value="TreeGrafter"/>
</dbReference>